<evidence type="ECO:0000313" key="2">
    <source>
        <dbReference type="EMBL" id="KAJ5069807.1"/>
    </source>
</evidence>
<feature type="transmembrane region" description="Helical" evidence="1">
    <location>
        <begin position="39"/>
        <end position="61"/>
    </location>
</feature>
<protein>
    <submittedName>
        <fullName evidence="2">Uncharacterized protein</fullName>
    </submittedName>
</protein>
<keyword evidence="1" id="KW-1133">Transmembrane helix</keyword>
<feature type="transmembrane region" description="Helical" evidence="1">
    <location>
        <begin position="81"/>
        <end position="102"/>
    </location>
</feature>
<feature type="transmembrane region" description="Helical" evidence="1">
    <location>
        <begin position="149"/>
        <end position="170"/>
    </location>
</feature>
<feature type="transmembrane region" description="Helical" evidence="1">
    <location>
        <begin position="182"/>
        <end position="201"/>
    </location>
</feature>
<comment type="caution">
    <text evidence="2">The sequence shown here is derived from an EMBL/GenBank/DDBJ whole genome shotgun (WGS) entry which is preliminary data.</text>
</comment>
<proteinExistence type="predicted"/>
<dbReference type="AlphaFoldDB" id="A0A9Q0R777"/>
<sequence length="243" mass="28491">MKILLIGIIITIIIGFVMAIPCLIIGTKNRNYSDWKIDFIWILIFNIFWIIITFITSLSLILHDFENFFKNLDESKNRVMITFTLIPIIFLLSWSIYGFVIFVDNFDNSNSRIITIKIASTIIFGFGMAITCITVSIQDKNCSDFTNFFTWVIVFNIFWILFCFLFPLFLFSDLEEPLPLGVFLNILIYIFLFAWLIYGWVKYTSWGSSDSSCTHFRDILLSESIIYSFCWFFSCISISILLF</sequence>
<dbReference type="Proteomes" id="UP001149090">
    <property type="component" value="Unassembled WGS sequence"/>
</dbReference>
<accession>A0A9Q0R777</accession>
<feature type="transmembrane region" description="Helical" evidence="1">
    <location>
        <begin position="114"/>
        <end position="137"/>
    </location>
</feature>
<organism evidence="2 3">
    <name type="scientific">Anaeramoeba ignava</name>
    <name type="common">Anaerobic marine amoeba</name>
    <dbReference type="NCBI Taxonomy" id="1746090"/>
    <lineage>
        <taxon>Eukaryota</taxon>
        <taxon>Metamonada</taxon>
        <taxon>Anaeramoebidae</taxon>
        <taxon>Anaeramoeba</taxon>
    </lineage>
</organism>
<reference evidence="2" key="1">
    <citation type="submission" date="2022-10" db="EMBL/GenBank/DDBJ databases">
        <title>Novel sulphate-reducing endosymbionts in the free-living metamonad Anaeramoeba.</title>
        <authorList>
            <person name="Jerlstrom-Hultqvist J."/>
            <person name="Cepicka I."/>
            <person name="Gallot-Lavallee L."/>
            <person name="Salas-Leiva D."/>
            <person name="Curtis B.A."/>
            <person name="Zahonova K."/>
            <person name="Pipaliya S."/>
            <person name="Dacks J."/>
            <person name="Roger A.J."/>
        </authorList>
    </citation>
    <scope>NUCLEOTIDE SEQUENCE</scope>
    <source>
        <strain evidence="2">BMAN</strain>
    </source>
</reference>
<evidence type="ECO:0000256" key="1">
    <source>
        <dbReference type="SAM" id="Phobius"/>
    </source>
</evidence>
<evidence type="ECO:0000313" key="3">
    <source>
        <dbReference type="Proteomes" id="UP001149090"/>
    </source>
</evidence>
<feature type="transmembrane region" description="Helical" evidence="1">
    <location>
        <begin position="225"/>
        <end position="242"/>
    </location>
</feature>
<keyword evidence="1" id="KW-0812">Transmembrane</keyword>
<keyword evidence="3" id="KW-1185">Reference proteome</keyword>
<gene>
    <name evidence="2" type="ORF">M0811_02385</name>
</gene>
<feature type="transmembrane region" description="Helical" evidence="1">
    <location>
        <begin position="6"/>
        <end position="27"/>
    </location>
</feature>
<keyword evidence="1" id="KW-0472">Membrane</keyword>
<name>A0A9Q0R777_ANAIG</name>
<dbReference type="EMBL" id="JAPDFW010000103">
    <property type="protein sequence ID" value="KAJ5069807.1"/>
    <property type="molecule type" value="Genomic_DNA"/>
</dbReference>